<dbReference type="KEGG" id="muc:MuYL_3855"/>
<feature type="region of interest" description="Disordered" evidence="5">
    <location>
        <begin position="144"/>
        <end position="179"/>
    </location>
</feature>
<organism evidence="7 8">
    <name type="scientific">Mucilaginibacter xinganensis</name>
    <dbReference type="NCBI Taxonomy" id="1234841"/>
    <lineage>
        <taxon>Bacteria</taxon>
        <taxon>Pseudomonadati</taxon>
        <taxon>Bacteroidota</taxon>
        <taxon>Sphingobacteriia</taxon>
        <taxon>Sphingobacteriales</taxon>
        <taxon>Sphingobacteriaceae</taxon>
        <taxon>Mucilaginibacter</taxon>
    </lineage>
</organism>
<evidence type="ECO:0000256" key="6">
    <source>
        <dbReference type="SAM" id="Phobius"/>
    </source>
</evidence>
<feature type="compositionally biased region" description="Polar residues" evidence="5">
    <location>
        <begin position="111"/>
        <end position="123"/>
    </location>
</feature>
<dbReference type="EMBL" id="CP022743">
    <property type="protein sequence ID" value="ASU35740.1"/>
    <property type="molecule type" value="Genomic_DNA"/>
</dbReference>
<dbReference type="AlphaFoldDB" id="A0A223P151"/>
<feature type="compositionally biased region" description="Basic and acidic residues" evidence="5">
    <location>
        <begin position="89"/>
        <end position="99"/>
    </location>
</feature>
<evidence type="ECO:0000256" key="1">
    <source>
        <dbReference type="ARBA" id="ARBA00004167"/>
    </source>
</evidence>
<dbReference type="InterPro" id="IPR006260">
    <property type="entry name" value="TonB/TolA_C"/>
</dbReference>
<keyword evidence="2 6" id="KW-0812">Transmembrane</keyword>
<dbReference type="GO" id="GO:0016020">
    <property type="term" value="C:membrane"/>
    <property type="evidence" value="ECO:0007669"/>
    <property type="project" value="UniProtKB-SubCell"/>
</dbReference>
<feature type="region of interest" description="Disordered" evidence="5">
    <location>
        <begin position="56"/>
        <end position="127"/>
    </location>
</feature>
<keyword evidence="3 6" id="KW-1133">Transmembrane helix</keyword>
<proteinExistence type="predicted"/>
<gene>
    <name evidence="7" type="ORF">MuYL_3855</name>
</gene>
<evidence type="ECO:0000256" key="3">
    <source>
        <dbReference type="ARBA" id="ARBA00022989"/>
    </source>
</evidence>
<sequence>MYQEEENNYPKAFLATGVILAVVIALCYFIVFINPPVQQDGTGGILVNYGTVDEGMGTNQSSTEEPSVAEKANKTQPTKVNTAPPTEQKTQEDNSDKKVVTQGAEDAPTVAVNSKKQSQTVATQPVKPAAKAVVNQNALYKGATNKGAGEGDGTAATPGNQGSKNGSTLSDNYGKGGSGNGLNMPNWSFVSAPDPQNIHRIPGVVVVDFVVDQNGNVISATSNRAKTRADLSLIEACINSIKNTKFTASTPASGTQKGQYTFRFKVD</sequence>
<evidence type="ECO:0000256" key="2">
    <source>
        <dbReference type="ARBA" id="ARBA00022692"/>
    </source>
</evidence>
<name>A0A223P151_9SPHI</name>
<dbReference type="NCBIfam" id="TIGR01352">
    <property type="entry name" value="tonB_Cterm"/>
    <property type="match status" value="1"/>
</dbReference>
<keyword evidence="8" id="KW-1185">Reference proteome</keyword>
<feature type="transmembrane region" description="Helical" evidence="6">
    <location>
        <begin position="12"/>
        <end position="33"/>
    </location>
</feature>
<dbReference type="Proteomes" id="UP000215002">
    <property type="component" value="Chromosome"/>
</dbReference>
<dbReference type="RefSeq" id="WP_094571869.1">
    <property type="nucleotide sequence ID" value="NZ_CP022743.1"/>
</dbReference>
<reference evidence="7 8" key="1">
    <citation type="submission" date="2017-08" db="EMBL/GenBank/DDBJ databases">
        <title>Complete genome sequence of Mucilaginibacter sp. strain BJC16-A31.</title>
        <authorList>
            <consortium name="Henan University of Science and Technology"/>
            <person name="You X."/>
        </authorList>
    </citation>
    <scope>NUCLEOTIDE SEQUENCE [LARGE SCALE GENOMIC DNA]</scope>
    <source>
        <strain evidence="7 8">BJC16-A31</strain>
    </source>
</reference>
<evidence type="ECO:0008006" key="9">
    <source>
        <dbReference type="Google" id="ProtNLM"/>
    </source>
</evidence>
<accession>A0A223P151</accession>
<evidence type="ECO:0000256" key="4">
    <source>
        <dbReference type="ARBA" id="ARBA00023136"/>
    </source>
</evidence>
<dbReference type="OrthoDB" id="676306at2"/>
<feature type="compositionally biased region" description="Polar residues" evidence="5">
    <location>
        <begin position="157"/>
        <end position="171"/>
    </location>
</feature>
<evidence type="ECO:0000313" key="7">
    <source>
        <dbReference type="EMBL" id="ASU35740.1"/>
    </source>
</evidence>
<keyword evidence="4 6" id="KW-0472">Membrane</keyword>
<evidence type="ECO:0000256" key="5">
    <source>
        <dbReference type="SAM" id="MobiDB-lite"/>
    </source>
</evidence>
<protein>
    <recommendedName>
        <fullName evidence="9">Energy transducer TonB</fullName>
    </recommendedName>
</protein>
<evidence type="ECO:0000313" key="8">
    <source>
        <dbReference type="Proteomes" id="UP000215002"/>
    </source>
</evidence>
<feature type="compositionally biased region" description="Polar residues" evidence="5">
    <location>
        <begin position="74"/>
        <end position="88"/>
    </location>
</feature>
<comment type="subcellular location">
    <subcellularLocation>
        <location evidence="1">Membrane</location>
        <topology evidence="1">Single-pass membrane protein</topology>
    </subcellularLocation>
</comment>